<protein>
    <submittedName>
        <fullName evidence="3">Uncharacterized protein</fullName>
    </submittedName>
</protein>
<feature type="region of interest" description="Disordered" evidence="2">
    <location>
        <begin position="231"/>
        <end position="320"/>
    </location>
</feature>
<proteinExistence type="predicted"/>
<dbReference type="EMBL" id="CABPSQ010000001">
    <property type="protein sequence ID" value="VVE61107.1"/>
    <property type="molecule type" value="Genomic_DNA"/>
</dbReference>
<dbReference type="AlphaFoldDB" id="A0A5E4ZK95"/>
<gene>
    <name evidence="3" type="ORF">PCA31118_00464</name>
</gene>
<feature type="compositionally biased region" description="Polar residues" evidence="2">
    <location>
        <begin position="231"/>
        <end position="262"/>
    </location>
</feature>
<evidence type="ECO:0000313" key="3">
    <source>
        <dbReference type="EMBL" id="VVE61107.1"/>
    </source>
</evidence>
<name>A0A5E4ZK95_9BURK</name>
<evidence type="ECO:0000256" key="1">
    <source>
        <dbReference type="SAM" id="Coils"/>
    </source>
</evidence>
<feature type="compositionally biased region" description="Polar residues" evidence="2">
    <location>
        <begin position="306"/>
        <end position="320"/>
    </location>
</feature>
<organism evidence="3 4">
    <name type="scientific">Pandoraea captiosa</name>
    <dbReference type="NCBI Taxonomy" id="2508302"/>
    <lineage>
        <taxon>Bacteria</taxon>
        <taxon>Pseudomonadati</taxon>
        <taxon>Pseudomonadota</taxon>
        <taxon>Betaproteobacteria</taxon>
        <taxon>Burkholderiales</taxon>
        <taxon>Burkholderiaceae</taxon>
        <taxon>Pandoraea</taxon>
    </lineage>
</organism>
<reference evidence="3 4" key="1">
    <citation type="submission" date="2019-08" db="EMBL/GenBank/DDBJ databases">
        <authorList>
            <person name="Peeters C."/>
        </authorList>
    </citation>
    <scope>NUCLEOTIDE SEQUENCE [LARGE SCALE GENOMIC DNA]</scope>
    <source>
        <strain evidence="3 4">LMG 31118</strain>
    </source>
</reference>
<evidence type="ECO:0000256" key="2">
    <source>
        <dbReference type="SAM" id="MobiDB-lite"/>
    </source>
</evidence>
<dbReference type="Proteomes" id="UP000414136">
    <property type="component" value="Unassembled WGS sequence"/>
</dbReference>
<accession>A0A5E4ZK95</accession>
<keyword evidence="4" id="KW-1185">Reference proteome</keyword>
<feature type="coiled-coil region" evidence="1">
    <location>
        <begin position="167"/>
        <end position="204"/>
    </location>
</feature>
<sequence length="320" mass="35385">MLKFGMTPLNLMISLDKLFSRLNQHQVSYEDATSRARSSVSALALTVAMVAAAATPGISFAQGLSAVEAAGRTTEQLRVPVVPFDATADRIASPSSASKASAAAAAAEDDKPVHYDDQLDMQPAQDDFAGRRAVLDRQRAWIDYRFEEAKYECASKFFVNYCIDKARDEQREALKAVRSQRLVLEDQERKARAAERDERLAAKRAQTAAEAPQRAAERAQNVADYEAKQAEYQQRVTERTGQAPQRAANSESYNAKQAAQQQKLDEAKATAAQKAAEREENVRKYNQKQQEAIERQQKSDARRNESQSGGSPAQKAIQGQ</sequence>
<keyword evidence="1" id="KW-0175">Coiled coil</keyword>
<feature type="compositionally biased region" description="Basic and acidic residues" evidence="2">
    <location>
        <begin position="291"/>
        <end position="305"/>
    </location>
</feature>
<evidence type="ECO:0000313" key="4">
    <source>
        <dbReference type="Proteomes" id="UP000414136"/>
    </source>
</evidence>